<gene>
    <name evidence="2" type="ORF">K435DRAFT_794179</name>
</gene>
<reference evidence="2 3" key="1">
    <citation type="journal article" date="2019" name="Nat. Ecol. Evol.">
        <title>Megaphylogeny resolves global patterns of mushroom evolution.</title>
        <authorList>
            <person name="Varga T."/>
            <person name="Krizsan K."/>
            <person name="Foldi C."/>
            <person name="Dima B."/>
            <person name="Sanchez-Garcia M."/>
            <person name="Sanchez-Ramirez S."/>
            <person name="Szollosi G.J."/>
            <person name="Szarkandi J.G."/>
            <person name="Papp V."/>
            <person name="Albert L."/>
            <person name="Andreopoulos W."/>
            <person name="Angelini C."/>
            <person name="Antonin V."/>
            <person name="Barry K.W."/>
            <person name="Bougher N.L."/>
            <person name="Buchanan P."/>
            <person name="Buyck B."/>
            <person name="Bense V."/>
            <person name="Catcheside P."/>
            <person name="Chovatia M."/>
            <person name="Cooper J."/>
            <person name="Damon W."/>
            <person name="Desjardin D."/>
            <person name="Finy P."/>
            <person name="Geml J."/>
            <person name="Haridas S."/>
            <person name="Hughes K."/>
            <person name="Justo A."/>
            <person name="Karasinski D."/>
            <person name="Kautmanova I."/>
            <person name="Kiss B."/>
            <person name="Kocsube S."/>
            <person name="Kotiranta H."/>
            <person name="LaButti K.M."/>
            <person name="Lechner B.E."/>
            <person name="Liimatainen K."/>
            <person name="Lipzen A."/>
            <person name="Lukacs Z."/>
            <person name="Mihaltcheva S."/>
            <person name="Morgado L.N."/>
            <person name="Niskanen T."/>
            <person name="Noordeloos M.E."/>
            <person name="Ohm R.A."/>
            <person name="Ortiz-Santana B."/>
            <person name="Ovrebo C."/>
            <person name="Racz N."/>
            <person name="Riley R."/>
            <person name="Savchenko A."/>
            <person name="Shiryaev A."/>
            <person name="Soop K."/>
            <person name="Spirin V."/>
            <person name="Szebenyi C."/>
            <person name="Tomsovsky M."/>
            <person name="Tulloss R.E."/>
            <person name="Uehling J."/>
            <person name="Grigoriev I.V."/>
            <person name="Vagvolgyi C."/>
            <person name="Papp T."/>
            <person name="Martin F.M."/>
            <person name="Miettinen O."/>
            <person name="Hibbett D.S."/>
            <person name="Nagy L.G."/>
        </authorList>
    </citation>
    <scope>NUCLEOTIDE SEQUENCE [LARGE SCALE GENOMIC DNA]</scope>
    <source>
        <strain evidence="2 3">CBS 962.96</strain>
    </source>
</reference>
<feature type="region of interest" description="Disordered" evidence="1">
    <location>
        <begin position="1"/>
        <end position="93"/>
    </location>
</feature>
<feature type="compositionally biased region" description="Polar residues" evidence="1">
    <location>
        <begin position="19"/>
        <end position="31"/>
    </location>
</feature>
<accession>A0A4V4HGW5</accession>
<evidence type="ECO:0000313" key="3">
    <source>
        <dbReference type="Proteomes" id="UP000297245"/>
    </source>
</evidence>
<organism evidence="2 3">
    <name type="scientific">Dendrothele bispora (strain CBS 962.96)</name>
    <dbReference type="NCBI Taxonomy" id="1314807"/>
    <lineage>
        <taxon>Eukaryota</taxon>
        <taxon>Fungi</taxon>
        <taxon>Dikarya</taxon>
        <taxon>Basidiomycota</taxon>
        <taxon>Agaricomycotina</taxon>
        <taxon>Agaricomycetes</taxon>
        <taxon>Agaricomycetidae</taxon>
        <taxon>Agaricales</taxon>
        <taxon>Agaricales incertae sedis</taxon>
        <taxon>Dendrothele</taxon>
    </lineage>
</organism>
<feature type="compositionally biased region" description="Polar residues" evidence="1">
    <location>
        <begin position="74"/>
        <end position="93"/>
    </location>
</feature>
<dbReference type="Proteomes" id="UP000297245">
    <property type="component" value="Unassembled WGS sequence"/>
</dbReference>
<keyword evidence="3" id="KW-1185">Reference proteome</keyword>
<feature type="region of interest" description="Disordered" evidence="1">
    <location>
        <begin position="366"/>
        <end position="400"/>
    </location>
</feature>
<evidence type="ECO:0000313" key="2">
    <source>
        <dbReference type="EMBL" id="THV00436.1"/>
    </source>
</evidence>
<proteinExistence type="predicted"/>
<dbReference type="OrthoDB" id="3032433at2759"/>
<feature type="region of interest" description="Disordered" evidence="1">
    <location>
        <begin position="284"/>
        <end position="312"/>
    </location>
</feature>
<feature type="compositionally biased region" description="Basic and acidic residues" evidence="1">
    <location>
        <begin position="207"/>
        <end position="221"/>
    </location>
</feature>
<feature type="region of interest" description="Disordered" evidence="1">
    <location>
        <begin position="192"/>
        <end position="234"/>
    </location>
</feature>
<dbReference type="AlphaFoldDB" id="A0A4V4HGW5"/>
<name>A0A4V4HGW5_DENBC</name>
<dbReference type="EMBL" id="ML179104">
    <property type="protein sequence ID" value="THV00436.1"/>
    <property type="molecule type" value="Genomic_DNA"/>
</dbReference>
<feature type="compositionally biased region" description="Low complexity" evidence="1">
    <location>
        <begin position="32"/>
        <end position="45"/>
    </location>
</feature>
<feature type="compositionally biased region" description="Polar residues" evidence="1">
    <location>
        <begin position="384"/>
        <end position="400"/>
    </location>
</feature>
<protein>
    <submittedName>
        <fullName evidence="2">Uncharacterized protein</fullName>
    </submittedName>
</protein>
<sequence>MSASTCKLHLQTKADADTQGASPITPDNTNVSSSLSSVPISSFTSTDVVMSRPPSAAGNGNKEITLGDQEARESSQSGDNPMTESVVGSGTQNTIHRDIESIRTFLPYGDNSNIINHSISDGELDYRKGKSASCAGKFFYLFCSHSRDGSNVSTSSQQSGDVIKAEENNGINKEQQHLVKLAEEELTNKERDLIRKRHEKVTNLSDSRGEGSSDGKGKAVDPRNWGAANLNTEELNVEAQKRELEHWSKGREGKITSQNIEVYSDSEDSDVQRALFAQWKSERKRSKRAKKASAEQKVKFQESKPNSVKPKSAWVEDCVDEEEMDKENFVPKYSSTPKRDRVPLADVTDSFDLKDLLERVKELEHLQETSSNRAGSIIPKIEQHQSNLISDSITKMGNEK</sequence>
<feature type="compositionally biased region" description="Basic and acidic residues" evidence="1">
    <location>
        <begin position="292"/>
        <end position="302"/>
    </location>
</feature>
<evidence type="ECO:0000256" key="1">
    <source>
        <dbReference type="SAM" id="MobiDB-lite"/>
    </source>
</evidence>